<sequence>MVFERSARYLQYVTRELRIAFVGYVQVTKRAQVQGRTRAEQPIEDVEMADVGRLKPSYVRSSVICNGRISHSITRGNDVRHGSNFEIWGQLNKDLASRCLGQSKVLSDGRFKSLNKRCTSLGIFRQYTWDSDSRWTHRMDRKTRKGVPSVGGVGMQNRIPSTQCHVVDVAFETWVVREAKVESDVSNLDGVYARTRCCLRDDFDFDGSKIDTRLSS</sequence>
<organism evidence="1 2">
    <name type="scientific">Hypsizygus marmoreus</name>
    <name type="common">White beech mushroom</name>
    <name type="synonym">Agaricus marmoreus</name>
    <dbReference type="NCBI Taxonomy" id="39966"/>
    <lineage>
        <taxon>Eukaryota</taxon>
        <taxon>Fungi</taxon>
        <taxon>Dikarya</taxon>
        <taxon>Basidiomycota</taxon>
        <taxon>Agaricomycotina</taxon>
        <taxon>Agaricomycetes</taxon>
        <taxon>Agaricomycetidae</taxon>
        <taxon>Agaricales</taxon>
        <taxon>Tricholomatineae</taxon>
        <taxon>Lyophyllaceae</taxon>
        <taxon>Hypsizygus</taxon>
    </lineage>
</organism>
<gene>
    <name evidence="1" type="ORF">Hypma_006349</name>
</gene>
<name>A0A369K217_HYPMA</name>
<dbReference type="AlphaFoldDB" id="A0A369K217"/>
<dbReference type="Proteomes" id="UP000076154">
    <property type="component" value="Unassembled WGS sequence"/>
</dbReference>
<keyword evidence="2" id="KW-1185">Reference proteome</keyword>
<proteinExistence type="predicted"/>
<dbReference type="EMBL" id="LUEZ02000040">
    <property type="protein sequence ID" value="RDB25893.1"/>
    <property type="molecule type" value="Genomic_DNA"/>
</dbReference>
<protein>
    <submittedName>
        <fullName evidence="1">Uncharacterized protein</fullName>
    </submittedName>
</protein>
<evidence type="ECO:0000313" key="2">
    <source>
        <dbReference type="Proteomes" id="UP000076154"/>
    </source>
</evidence>
<dbReference type="InParanoid" id="A0A369K217"/>
<comment type="caution">
    <text evidence="1">The sequence shown here is derived from an EMBL/GenBank/DDBJ whole genome shotgun (WGS) entry which is preliminary data.</text>
</comment>
<evidence type="ECO:0000313" key="1">
    <source>
        <dbReference type="EMBL" id="RDB25893.1"/>
    </source>
</evidence>
<reference evidence="1" key="1">
    <citation type="submission" date="2018-04" db="EMBL/GenBank/DDBJ databases">
        <title>Whole genome sequencing of Hypsizygus marmoreus.</title>
        <authorList>
            <person name="Choi I.-G."/>
            <person name="Min B."/>
            <person name="Kim J.-G."/>
            <person name="Kim S."/>
            <person name="Oh Y.-L."/>
            <person name="Kong W.-S."/>
            <person name="Park H."/>
            <person name="Jeong J."/>
            <person name="Song E.-S."/>
        </authorList>
    </citation>
    <scope>NUCLEOTIDE SEQUENCE [LARGE SCALE GENOMIC DNA]</scope>
    <source>
        <strain evidence="1">51987-8</strain>
    </source>
</reference>
<accession>A0A369K217</accession>